<protein>
    <recommendedName>
        <fullName evidence="4">Secreted protein</fullName>
    </recommendedName>
</protein>
<feature type="transmembrane region" description="Helical" evidence="1">
    <location>
        <begin position="114"/>
        <end position="134"/>
    </location>
</feature>
<keyword evidence="2" id="KW-0732">Signal</keyword>
<feature type="signal peptide" evidence="2">
    <location>
        <begin position="1"/>
        <end position="27"/>
    </location>
</feature>
<evidence type="ECO:0000256" key="2">
    <source>
        <dbReference type="SAM" id="SignalP"/>
    </source>
</evidence>
<keyword evidence="1" id="KW-0472">Membrane</keyword>
<name>A0A2M4DFK0_ANODA</name>
<sequence length="143" mass="16349">MAPHPSFHCVVSLLLWIDIDWPRHARACHCHHRSSSFGLHCSIINCCFYAIRFHFTSCFHLFLIIMPCPSFRKARLALLSIPSFFHVSPGMKKGYSPLILLSIHYPPTSFIRFVVARLVLGCPFFSFFVCFSFLPHLSVCACA</sequence>
<evidence type="ECO:0008006" key="4">
    <source>
        <dbReference type="Google" id="ProtNLM"/>
    </source>
</evidence>
<feature type="chain" id="PRO_5014604412" description="Secreted protein" evidence="2">
    <location>
        <begin position="28"/>
        <end position="143"/>
    </location>
</feature>
<evidence type="ECO:0000256" key="1">
    <source>
        <dbReference type="SAM" id="Phobius"/>
    </source>
</evidence>
<dbReference type="AlphaFoldDB" id="A0A2M4DFK0"/>
<accession>A0A2M4DFK0</accession>
<keyword evidence="1" id="KW-0812">Transmembrane</keyword>
<reference evidence="3" key="1">
    <citation type="submission" date="2018-01" db="EMBL/GenBank/DDBJ databases">
        <title>An insight into the sialome of Amazonian anophelines.</title>
        <authorList>
            <person name="Ribeiro J.M."/>
            <person name="Scarpassa V."/>
            <person name="Calvo E."/>
        </authorList>
    </citation>
    <scope>NUCLEOTIDE SEQUENCE</scope>
</reference>
<keyword evidence="1" id="KW-1133">Transmembrane helix</keyword>
<organism evidence="3">
    <name type="scientific">Anopheles darlingi</name>
    <name type="common">Mosquito</name>
    <dbReference type="NCBI Taxonomy" id="43151"/>
    <lineage>
        <taxon>Eukaryota</taxon>
        <taxon>Metazoa</taxon>
        <taxon>Ecdysozoa</taxon>
        <taxon>Arthropoda</taxon>
        <taxon>Hexapoda</taxon>
        <taxon>Insecta</taxon>
        <taxon>Pterygota</taxon>
        <taxon>Neoptera</taxon>
        <taxon>Endopterygota</taxon>
        <taxon>Diptera</taxon>
        <taxon>Nematocera</taxon>
        <taxon>Culicoidea</taxon>
        <taxon>Culicidae</taxon>
        <taxon>Anophelinae</taxon>
        <taxon>Anopheles</taxon>
    </lineage>
</organism>
<dbReference type="EMBL" id="GGFL01012103">
    <property type="protein sequence ID" value="MBW76281.1"/>
    <property type="molecule type" value="Transcribed_RNA"/>
</dbReference>
<evidence type="ECO:0000313" key="3">
    <source>
        <dbReference type="EMBL" id="MBW76281.1"/>
    </source>
</evidence>
<proteinExistence type="predicted"/>